<dbReference type="Proteomes" id="UP000600080">
    <property type="component" value="Unassembled WGS sequence"/>
</dbReference>
<organism evidence="1 2">
    <name type="scientific">Streptomyces kronopolitis</name>
    <dbReference type="NCBI Taxonomy" id="1612435"/>
    <lineage>
        <taxon>Bacteria</taxon>
        <taxon>Bacillati</taxon>
        <taxon>Actinomycetota</taxon>
        <taxon>Actinomycetes</taxon>
        <taxon>Kitasatosporales</taxon>
        <taxon>Streptomycetaceae</taxon>
        <taxon>Streptomyces</taxon>
    </lineage>
</organism>
<proteinExistence type="predicted"/>
<dbReference type="EMBL" id="BMND01000009">
    <property type="protein sequence ID" value="GGN44909.1"/>
    <property type="molecule type" value="Genomic_DNA"/>
</dbReference>
<name>A0ABQ2JHA2_9ACTN</name>
<evidence type="ECO:0008006" key="3">
    <source>
        <dbReference type="Google" id="ProtNLM"/>
    </source>
</evidence>
<sequence>MGFSESCQILPVSLRGGGLTVLLVQVGVGEQLAASEWACRQEEKVRRRGGGKRSYQGEVGIRKGLFRQKCHHGISRLSGLGYRRHLNDNAVNRTRCRFGGGRRKRG</sequence>
<protein>
    <recommendedName>
        <fullName evidence="3">Secreted protein</fullName>
    </recommendedName>
</protein>
<gene>
    <name evidence="1" type="ORF">GCM10012285_28030</name>
</gene>
<evidence type="ECO:0000313" key="1">
    <source>
        <dbReference type="EMBL" id="GGN44909.1"/>
    </source>
</evidence>
<accession>A0ABQ2JHA2</accession>
<keyword evidence="2" id="KW-1185">Reference proteome</keyword>
<reference evidence="2" key="1">
    <citation type="journal article" date="2019" name="Int. J. Syst. Evol. Microbiol.">
        <title>The Global Catalogue of Microorganisms (GCM) 10K type strain sequencing project: providing services to taxonomists for standard genome sequencing and annotation.</title>
        <authorList>
            <consortium name="The Broad Institute Genomics Platform"/>
            <consortium name="The Broad Institute Genome Sequencing Center for Infectious Disease"/>
            <person name="Wu L."/>
            <person name="Ma J."/>
        </authorList>
    </citation>
    <scope>NUCLEOTIDE SEQUENCE [LARGE SCALE GENOMIC DNA]</scope>
    <source>
        <strain evidence="2">CGMCC 4.7323</strain>
    </source>
</reference>
<evidence type="ECO:0000313" key="2">
    <source>
        <dbReference type="Proteomes" id="UP000600080"/>
    </source>
</evidence>
<comment type="caution">
    <text evidence="1">The sequence shown here is derived from an EMBL/GenBank/DDBJ whole genome shotgun (WGS) entry which is preliminary data.</text>
</comment>